<protein>
    <submittedName>
        <fullName evidence="1">Uncharacterized protein</fullName>
    </submittedName>
</protein>
<organism evidence="1 2">
    <name type="scientific">Thermogemmatispora tikiterensis</name>
    <dbReference type="NCBI Taxonomy" id="1825093"/>
    <lineage>
        <taxon>Bacteria</taxon>
        <taxon>Bacillati</taxon>
        <taxon>Chloroflexota</taxon>
        <taxon>Ktedonobacteria</taxon>
        <taxon>Thermogemmatisporales</taxon>
        <taxon>Thermogemmatisporaceae</taxon>
        <taxon>Thermogemmatispora</taxon>
    </lineage>
</organism>
<proteinExistence type="predicted"/>
<comment type="caution">
    <text evidence="1">The sequence shown here is derived from an EMBL/GenBank/DDBJ whole genome shotgun (WGS) entry which is preliminary data.</text>
</comment>
<evidence type="ECO:0000313" key="1">
    <source>
        <dbReference type="EMBL" id="RAQ97955.1"/>
    </source>
</evidence>
<evidence type="ECO:0000313" key="2">
    <source>
        <dbReference type="Proteomes" id="UP000248706"/>
    </source>
</evidence>
<gene>
    <name evidence="1" type="ORF">A4R35_20620</name>
</gene>
<dbReference type="RefSeq" id="WP_112432809.1">
    <property type="nucleotide sequence ID" value="NZ_MCIF01000002.1"/>
</dbReference>
<sequence>MPFGPHLMVSSEGGQCILNRVYYEPQHDDQEAFANALGQVIYDARWYAVTAEPPYRQGLPRGISLRVVLLGEEALTAAHEELLRAEGFSPGAQGWLLRFPVSWELDQGYRILQEELERRVDRRDPRLPHDEHTTVAVHNMNVLIEVARTALGLDLDGSFESVKKLDELLLMEEVEPEWRFRVFAPATLIACGDYTAEVAVRTFPELYWSDDEPDEAYPLAFEGSLMPESGRGGKMNPRGKARKRCLYGDGDSLYSLIAVVIDLLRRNRS</sequence>
<dbReference type="EMBL" id="MCIF01000002">
    <property type="protein sequence ID" value="RAQ97955.1"/>
    <property type="molecule type" value="Genomic_DNA"/>
</dbReference>
<dbReference type="OrthoDB" id="155699at2"/>
<keyword evidence="2" id="KW-1185">Reference proteome</keyword>
<name>A0A328VV40_9CHLR</name>
<dbReference type="Proteomes" id="UP000248706">
    <property type="component" value="Unassembled WGS sequence"/>
</dbReference>
<reference evidence="1 2" key="1">
    <citation type="submission" date="2016-08" db="EMBL/GenBank/DDBJ databases">
        <title>Analysis of Carbohydrate Active Enzymes in Thermogemmatispora T81 Reveals Carbohydrate Degradation Ability.</title>
        <authorList>
            <person name="Tomazini A."/>
            <person name="Lal S."/>
            <person name="Stott M."/>
            <person name="Henrissat B."/>
            <person name="Polikarpov I."/>
            <person name="Sparling R."/>
            <person name="Levin D.B."/>
        </authorList>
    </citation>
    <scope>NUCLEOTIDE SEQUENCE [LARGE SCALE GENOMIC DNA]</scope>
    <source>
        <strain evidence="1 2">T81</strain>
    </source>
</reference>
<dbReference type="AlphaFoldDB" id="A0A328VV40"/>
<accession>A0A328VV40</accession>